<dbReference type="SUPFAM" id="SSF52096">
    <property type="entry name" value="ClpP/crotonase"/>
    <property type="match status" value="1"/>
</dbReference>
<dbReference type="Proteomes" id="UP001211872">
    <property type="component" value="Chromosome"/>
</dbReference>
<dbReference type="SMART" id="SM00245">
    <property type="entry name" value="TSPc"/>
    <property type="match status" value="1"/>
</dbReference>
<accession>A0ABY7PKK3</accession>
<keyword evidence="4" id="KW-1185">Reference proteome</keyword>
<keyword evidence="1" id="KW-0732">Signal</keyword>
<dbReference type="InterPro" id="IPR029045">
    <property type="entry name" value="ClpP/crotonase-like_dom_sf"/>
</dbReference>
<reference evidence="3 4" key="1">
    <citation type="journal article" date="2011" name="Int. J. Syst. Evol. Microbiol.">
        <title>Hymenobacter yonginensis sp. nov., isolated from a mesotrophic artificial lake.</title>
        <authorList>
            <person name="Joung Y."/>
            <person name="Cho S.H."/>
            <person name="Kim H."/>
            <person name="Kim S.B."/>
            <person name="Joh K."/>
        </authorList>
    </citation>
    <scope>NUCLEOTIDE SEQUENCE [LARGE SCALE GENOMIC DNA]</scope>
    <source>
        <strain evidence="3 4">KCTC 22745</strain>
    </source>
</reference>
<proteinExistence type="predicted"/>
<gene>
    <name evidence="3" type="ORF">O9Z63_12525</name>
</gene>
<sequence length="494" mass="53414">MGFSSRFWGVLLSGFGVAAPAFSQQTAPVSALTRQYTPAQLRHDLEVLHQTVKAGHLGARTYHSPAYLDSCAAAVQAQLTQPLTEREFRALLRPYVAALGCGHTAVQASEASQAAAKRATPFVLPLQLAPVAGRLVVVATPGLRPGLLQPGDEVLALNQRPAPEVLQGMLRQVPSDGLNQTHALNAVRRNTYAYYANAFGLPEEHVLQVRAANGTERTLRLTAADVDTAQANQQARAARQPAPGRLLQRHGSNSLRLLPQDSSVAVLDLNTLSGSQKSFYKAAFRALQQRPVRALVLDLRDNGGGQAFGGNALLRYLLPAPFQFVFETGPEQRKVRRQLAMGFWERATPGLMSTNPLQTWQRGRHQFVFRFRPSRQLHYNGPVYVLTNGGTFSMASYVAAYLKHRAGATVVGEETGGGEAGSNAMLSGRLRLPETGQLVHFPVYRVVHQIPAGPDTGRGVLPTVPVTYSAADLVQGHDRDLATVLELIAARAAK</sequence>
<protein>
    <submittedName>
        <fullName evidence="3">S41 family peptidase</fullName>
    </submittedName>
</protein>
<name>A0ABY7PKK3_9BACT</name>
<evidence type="ECO:0000259" key="2">
    <source>
        <dbReference type="SMART" id="SM00245"/>
    </source>
</evidence>
<evidence type="ECO:0000256" key="1">
    <source>
        <dbReference type="SAM" id="SignalP"/>
    </source>
</evidence>
<feature type="signal peptide" evidence="1">
    <location>
        <begin position="1"/>
        <end position="23"/>
    </location>
</feature>
<feature type="domain" description="Tail specific protease" evidence="2">
    <location>
        <begin position="214"/>
        <end position="467"/>
    </location>
</feature>
<dbReference type="Pfam" id="PF03572">
    <property type="entry name" value="Peptidase_S41"/>
    <property type="match status" value="1"/>
</dbReference>
<organism evidence="3 4">
    <name type="scientific">Hymenobacter yonginensis</name>
    <dbReference type="NCBI Taxonomy" id="748197"/>
    <lineage>
        <taxon>Bacteria</taxon>
        <taxon>Pseudomonadati</taxon>
        <taxon>Bacteroidota</taxon>
        <taxon>Cytophagia</taxon>
        <taxon>Cytophagales</taxon>
        <taxon>Hymenobacteraceae</taxon>
        <taxon>Hymenobacter</taxon>
    </lineage>
</organism>
<evidence type="ECO:0000313" key="4">
    <source>
        <dbReference type="Proteomes" id="UP001211872"/>
    </source>
</evidence>
<dbReference type="PANTHER" id="PTHR32060:SF30">
    <property type="entry name" value="CARBOXY-TERMINAL PROCESSING PROTEASE CTPA"/>
    <property type="match status" value="1"/>
</dbReference>
<dbReference type="RefSeq" id="WP_270125564.1">
    <property type="nucleotide sequence ID" value="NZ_CP115396.1"/>
</dbReference>
<dbReference type="EMBL" id="CP115396">
    <property type="protein sequence ID" value="WBO83204.1"/>
    <property type="molecule type" value="Genomic_DNA"/>
</dbReference>
<dbReference type="PANTHER" id="PTHR32060">
    <property type="entry name" value="TAIL-SPECIFIC PROTEASE"/>
    <property type="match status" value="1"/>
</dbReference>
<dbReference type="Gene3D" id="3.90.226.10">
    <property type="entry name" value="2-enoyl-CoA Hydratase, Chain A, domain 1"/>
    <property type="match status" value="1"/>
</dbReference>
<feature type="chain" id="PRO_5045150977" evidence="1">
    <location>
        <begin position="24"/>
        <end position="494"/>
    </location>
</feature>
<dbReference type="InterPro" id="IPR005151">
    <property type="entry name" value="Tail-specific_protease"/>
</dbReference>
<evidence type="ECO:0000313" key="3">
    <source>
        <dbReference type="EMBL" id="WBO83204.1"/>
    </source>
</evidence>